<protein>
    <recommendedName>
        <fullName evidence="3">Adhesin domain-containing protein</fullName>
    </recommendedName>
</protein>
<accession>A0A2S7W8J5</accession>
<dbReference type="Proteomes" id="UP000237608">
    <property type="component" value="Unassembled WGS sequence"/>
</dbReference>
<sequence>MKFMYKITLLLLLIPSILFATIDELRHEKTKKINKEFSVSKNANLQLLNKYGNVSITSWNENKIAIEVVITVKGNDLDRVENRIANILVEFKASSDKVFAKTIIESGEKNWNWWKKSDNLNYKIDYFVKMPKTNSLDLKNEYGSIFLDTLSGNTNIQCDYGKIILGELLGENNTINLDYCSSSSISFIKNGILNLDYSKLTIEKSEKIKSSSDYTTLEINKLQEINFNAGYGSLKIEEAESIVGRSDYTGLRFGSVSKKLQIDTDYGSIFVKDLKKNFESVMINAEFTTIKLAVDPNADFDINLDLEYTGFKDNNDKISFQTRIEKSTKKYYEGKFGNGSSNSKLIVKSQYGSITINEN</sequence>
<organism evidence="1 2">
    <name type="scientific">Polaribacter gangjinensis</name>
    <dbReference type="NCBI Taxonomy" id="574710"/>
    <lineage>
        <taxon>Bacteria</taxon>
        <taxon>Pseudomonadati</taxon>
        <taxon>Bacteroidota</taxon>
        <taxon>Flavobacteriia</taxon>
        <taxon>Flavobacteriales</taxon>
        <taxon>Flavobacteriaceae</taxon>
    </lineage>
</organism>
<name>A0A2S7W8J5_9FLAO</name>
<gene>
    <name evidence="1" type="ORF">BTO13_01070</name>
</gene>
<proteinExistence type="predicted"/>
<evidence type="ECO:0008006" key="3">
    <source>
        <dbReference type="Google" id="ProtNLM"/>
    </source>
</evidence>
<evidence type="ECO:0000313" key="2">
    <source>
        <dbReference type="Proteomes" id="UP000237608"/>
    </source>
</evidence>
<dbReference type="AlphaFoldDB" id="A0A2S7W8J5"/>
<evidence type="ECO:0000313" key="1">
    <source>
        <dbReference type="EMBL" id="PQJ73954.1"/>
    </source>
</evidence>
<dbReference type="EMBL" id="MSCL01000001">
    <property type="protein sequence ID" value="PQJ73954.1"/>
    <property type="molecule type" value="Genomic_DNA"/>
</dbReference>
<reference evidence="1 2" key="1">
    <citation type="submission" date="2016-12" db="EMBL/GenBank/DDBJ databases">
        <title>Trade-off between light-utilization and light-protection in marine flavobacteria.</title>
        <authorList>
            <person name="Kumagai Y."/>
            <person name="Yoshizawa S."/>
            <person name="Kogure K."/>
            <person name="Iwasaki W."/>
        </authorList>
    </citation>
    <scope>NUCLEOTIDE SEQUENCE [LARGE SCALE GENOMIC DNA]</scope>
    <source>
        <strain evidence="1 2">KCTC 22729</strain>
    </source>
</reference>
<keyword evidence="2" id="KW-1185">Reference proteome</keyword>
<dbReference type="RefSeq" id="WP_105045104.1">
    <property type="nucleotide sequence ID" value="NZ_MSCL01000001.1"/>
</dbReference>
<comment type="caution">
    <text evidence="1">The sequence shown here is derived from an EMBL/GenBank/DDBJ whole genome shotgun (WGS) entry which is preliminary data.</text>
</comment>